<dbReference type="CDD" id="cd00156">
    <property type="entry name" value="REC"/>
    <property type="match status" value="1"/>
</dbReference>
<feature type="domain" description="HTH LytTR-type" evidence="5">
    <location>
        <begin position="145"/>
        <end position="233"/>
    </location>
</feature>
<keyword evidence="3" id="KW-0597">Phosphoprotein</keyword>
<dbReference type="InterPro" id="IPR001789">
    <property type="entry name" value="Sig_transdc_resp-reg_receiver"/>
</dbReference>
<reference evidence="6 7" key="1">
    <citation type="submission" date="2018-02" db="EMBL/GenBank/DDBJ databases">
        <title>Genomic Encyclopedia of Archaeal and Bacterial Type Strains, Phase II (KMG-II): from individual species to whole genera.</title>
        <authorList>
            <person name="Goeker M."/>
        </authorList>
    </citation>
    <scope>NUCLEOTIDE SEQUENCE [LARGE SCALE GENOMIC DNA]</scope>
    <source>
        <strain evidence="6 7">DSM 3808</strain>
    </source>
</reference>
<dbReference type="InterPro" id="IPR011006">
    <property type="entry name" value="CheY-like_superfamily"/>
</dbReference>
<evidence type="ECO:0000259" key="5">
    <source>
        <dbReference type="PROSITE" id="PS50930"/>
    </source>
</evidence>
<dbReference type="Pfam" id="PF00072">
    <property type="entry name" value="Response_reg"/>
    <property type="match status" value="1"/>
</dbReference>
<dbReference type="PROSITE" id="PS50110">
    <property type="entry name" value="RESPONSE_REGULATORY"/>
    <property type="match status" value="1"/>
</dbReference>
<evidence type="ECO:0000256" key="1">
    <source>
        <dbReference type="ARBA" id="ARBA00018672"/>
    </source>
</evidence>
<dbReference type="PANTHER" id="PTHR37299:SF1">
    <property type="entry name" value="STAGE 0 SPORULATION PROTEIN A HOMOLOG"/>
    <property type="match status" value="1"/>
</dbReference>
<dbReference type="GO" id="GO:0003677">
    <property type="term" value="F:DNA binding"/>
    <property type="evidence" value="ECO:0007669"/>
    <property type="project" value="InterPro"/>
</dbReference>
<dbReference type="RefSeq" id="WP_170072295.1">
    <property type="nucleotide sequence ID" value="NZ_PTJA01000004.1"/>
</dbReference>
<dbReference type="SUPFAM" id="SSF52172">
    <property type="entry name" value="CheY-like"/>
    <property type="match status" value="1"/>
</dbReference>
<dbReference type="PANTHER" id="PTHR37299">
    <property type="entry name" value="TRANSCRIPTIONAL REGULATOR-RELATED"/>
    <property type="match status" value="1"/>
</dbReference>
<feature type="domain" description="Response regulatory" evidence="4">
    <location>
        <begin position="3"/>
        <end position="122"/>
    </location>
</feature>
<dbReference type="SMART" id="SM00850">
    <property type="entry name" value="LytTR"/>
    <property type="match status" value="1"/>
</dbReference>
<dbReference type="EMBL" id="PTJA01000004">
    <property type="protein sequence ID" value="PPK81397.1"/>
    <property type="molecule type" value="Genomic_DNA"/>
</dbReference>
<evidence type="ECO:0000256" key="2">
    <source>
        <dbReference type="ARBA" id="ARBA00024867"/>
    </source>
</evidence>
<evidence type="ECO:0000256" key="3">
    <source>
        <dbReference type="PROSITE-ProRule" id="PRU00169"/>
    </source>
</evidence>
<dbReference type="AlphaFoldDB" id="A0A2S6HU95"/>
<evidence type="ECO:0000313" key="6">
    <source>
        <dbReference type="EMBL" id="PPK81397.1"/>
    </source>
</evidence>
<proteinExistence type="predicted"/>
<accession>A0A2S6HU95</accession>
<evidence type="ECO:0000259" key="4">
    <source>
        <dbReference type="PROSITE" id="PS50110"/>
    </source>
</evidence>
<feature type="modified residue" description="4-aspartylphosphate" evidence="3">
    <location>
        <position position="59"/>
    </location>
</feature>
<protein>
    <recommendedName>
        <fullName evidence="1">Stage 0 sporulation protein A homolog</fullName>
    </recommendedName>
</protein>
<dbReference type="SMART" id="SM00448">
    <property type="entry name" value="REC"/>
    <property type="match status" value="1"/>
</dbReference>
<dbReference type="InterPro" id="IPR046947">
    <property type="entry name" value="LytR-like"/>
</dbReference>
<evidence type="ECO:0000313" key="7">
    <source>
        <dbReference type="Proteomes" id="UP000237749"/>
    </source>
</evidence>
<comment type="caution">
    <text evidence="6">The sequence shown here is derived from an EMBL/GenBank/DDBJ whole genome shotgun (WGS) entry which is preliminary data.</text>
</comment>
<dbReference type="GO" id="GO:0000156">
    <property type="term" value="F:phosphorelay response regulator activity"/>
    <property type="evidence" value="ECO:0007669"/>
    <property type="project" value="InterPro"/>
</dbReference>
<keyword evidence="7" id="KW-1185">Reference proteome</keyword>
<sequence length="240" mass="28729">MLKIGVCDDDHLLLLEAETRLRRIGIEREMNLDVETFCDGDEIVRAVYLGKRFDIIYMDIEMRRMNGLMAAERIREYDRMVQIVFMTSHQRYINQAFRSAPIGYLVKPVRDPEFNNNFSHILNLIETKDLYYHFKYGRTESQVYLKKVLYFESKLRLTEIACEEGRHRLYKSLEEIENELKDRKIRFIRIHQSYLVSFTQIARISNDVVELMDGTCLPVSRSRRKEVEEIMFETMGWCQV</sequence>
<organism evidence="6 7">
    <name type="scientific">Lacrimispora xylanisolvens</name>
    <dbReference type="NCBI Taxonomy" id="384636"/>
    <lineage>
        <taxon>Bacteria</taxon>
        <taxon>Bacillati</taxon>
        <taxon>Bacillota</taxon>
        <taxon>Clostridia</taxon>
        <taxon>Lachnospirales</taxon>
        <taxon>Lachnospiraceae</taxon>
        <taxon>Lacrimispora</taxon>
    </lineage>
</organism>
<dbReference type="Gene3D" id="3.40.50.2300">
    <property type="match status" value="1"/>
</dbReference>
<gene>
    <name evidence="6" type="ORF">BXY41_104199</name>
</gene>
<dbReference type="InterPro" id="IPR007492">
    <property type="entry name" value="LytTR_DNA-bd_dom"/>
</dbReference>
<name>A0A2S6HU95_9FIRM</name>
<dbReference type="Proteomes" id="UP000237749">
    <property type="component" value="Unassembled WGS sequence"/>
</dbReference>
<dbReference type="Pfam" id="PF04397">
    <property type="entry name" value="LytTR"/>
    <property type="match status" value="1"/>
</dbReference>
<comment type="function">
    <text evidence="2">May play the central regulatory role in sporulation. It may be an element of the effector pathway responsible for the activation of sporulation genes in response to nutritional stress. Spo0A may act in concert with spo0H (a sigma factor) to control the expression of some genes that are critical to the sporulation process.</text>
</comment>
<dbReference type="Gene3D" id="2.40.50.1020">
    <property type="entry name" value="LytTr DNA-binding domain"/>
    <property type="match status" value="1"/>
</dbReference>
<dbReference type="PROSITE" id="PS50930">
    <property type="entry name" value="HTH_LYTTR"/>
    <property type="match status" value="1"/>
</dbReference>